<evidence type="ECO:0000256" key="11">
    <source>
        <dbReference type="ARBA" id="ARBA00023235"/>
    </source>
</evidence>
<feature type="binding site" evidence="17">
    <location>
        <position position="388"/>
    </location>
    <ligand>
        <name>(6S)-NADPHX</name>
        <dbReference type="ChEBI" id="CHEBI:64076"/>
    </ligand>
</feature>
<evidence type="ECO:0000256" key="6">
    <source>
        <dbReference type="ARBA" id="ARBA00022741"/>
    </source>
</evidence>
<dbReference type="InterPro" id="IPR004443">
    <property type="entry name" value="YjeF_N_dom"/>
</dbReference>
<evidence type="ECO:0000256" key="7">
    <source>
        <dbReference type="ARBA" id="ARBA00022840"/>
    </source>
</evidence>
<comment type="function">
    <text evidence="18">Catalyzes the epimerization of the S- and R-forms of NAD(P)HX, a damaged form of NAD(P)H that is a result of enzymatic or heat-dependent hydration. This is a prerequisite for the S-specific NAD(P)H-hydrate dehydratase to allow the repair of both epimers of NAD(P)HX.</text>
</comment>
<organism evidence="22 23">
    <name type="scientific">Marinomonas aquiplantarum</name>
    <dbReference type="NCBI Taxonomy" id="491951"/>
    <lineage>
        <taxon>Bacteria</taxon>
        <taxon>Pseudomonadati</taxon>
        <taxon>Pseudomonadota</taxon>
        <taxon>Gammaproteobacteria</taxon>
        <taxon>Oceanospirillales</taxon>
        <taxon>Oceanospirillaceae</taxon>
        <taxon>Marinomonas</taxon>
    </lineage>
</organism>
<dbReference type="HAMAP" id="MF_01966">
    <property type="entry name" value="NADHX_epimerase"/>
    <property type="match status" value="1"/>
</dbReference>
<evidence type="ECO:0000256" key="9">
    <source>
        <dbReference type="ARBA" id="ARBA00022958"/>
    </source>
</evidence>
<protein>
    <recommendedName>
        <fullName evidence="19">Bifunctional NAD(P)H-hydrate repair enzyme</fullName>
    </recommendedName>
    <alternativeName>
        <fullName evidence="19">Nicotinamide nucleotide repair protein</fullName>
    </alternativeName>
    <domain>
        <recommendedName>
            <fullName evidence="19">ADP-dependent (S)-NAD(P)H-hydrate dehydratase</fullName>
            <ecNumber evidence="19">4.2.1.136</ecNumber>
        </recommendedName>
        <alternativeName>
            <fullName evidence="19">ADP-dependent NAD(P)HX dehydratase</fullName>
        </alternativeName>
    </domain>
    <domain>
        <recommendedName>
            <fullName evidence="19">NAD(P)H-hydrate epimerase</fullName>
            <ecNumber evidence="19">5.1.99.6</ecNumber>
        </recommendedName>
    </domain>
</protein>
<dbReference type="SUPFAM" id="SSF53613">
    <property type="entry name" value="Ribokinase-like"/>
    <property type="match status" value="1"/>
</dbReference>
<dbReference type="Gene3D" id="3.40.50.10260">
    <property type="entry name" value="YjeF N-terminal domain"/>
    <property type="match status" value="1"/>
</dbReference>
<comment type="similarity">
    <text evidence="3 19">In the N-terminal section; belongs to the NnrE/AIBP family.</text>
</comment>
<keyword evidence="11 18" id="KW-0413">Isomerase</keyword>
<evidence type="ECO:0000256" key="1">
    <source>
        <dbReference type="ARBA" id="ARBA00000013"/>
    </source>
</evidence>
<keyword evidence="13" id="KW-0511">Multifunctional enzyme</keyword>
<evidence type="ECO:0000256" key="16">
    <source>
        <dbReference type="ARBA" id="ARBA00049209"/>
    </source>
</evidence>
<feature type="binding site" evidence="18">
    <location>
        <position position="166"/>
    </location>
    <ligand>
        <name>(6S)-NADPHX</name>
        <dbReference type="ChEBI" id="CHEBI:64076"/>
    </ligand>
</feature>
<dbReference type="SUPFAM" id="SSF64153">
    <property type="entry name" value="YjeF N-terminal domain-like"/>
    <property type="match status" value="1"/>
</dbReference>
<dbReference type="EMBL" id="QNRF01000004">
    <property type="protein sequence ID" value="RBO83467.1"/>
    <property type="molecule type" value="Genomic_DNA"/>
</dbReference>
<keyword evidence="7 17" id="KW-0067">ATP-binding</keyword>
<evidence type="ECO:0000259" key="20">
    <source>
        <dbReference type="PROSITE" id="PS51383"/>
    </source>
</evidence>
<evidence type="ECO:0000256" key="12">
    <source>
        <dbReference type="ARBA" id="ARBA00023239"/>
    </source>
</evidence>
<keyword evidence="8 17" id="KW-0521">NADP</keyword>
<accession>A0A366D066</accession>
<feature type="binding site" evidence="18">
    <location>
        <begin position="137"/>
        <end position="143"/>
    </location>
    <ligand>
        <name>(6S)-NADPHX</name>
        <dbReference type="ChEBI" id="CHEBI:64076"/>
    </ligand>
</feature>
<dbReference type="GO" id="GO:0046872">
    <property type="term" value="F:metal ion binding"/>
    <property type="evidence" value="ECO:0007669"/>
    <property type="project" value="UniProtKB-UniRule"/>
</dbReference>
<evidence type="ECO:0000256" key="15">
    <source>
        <dbReference type="ARBA" id="ARBA00048238"/>
    </source>
</evidence>
<dbReference type="PROSITE" id="PS01050">
    <property type="entry name" value="YJEF_C_2"/>
    <property type="match status" value="1"/>
</dbReference>
<dbReference type="GO" id="GO:0046496">
    <property type="term" value="P:nicotinamide nucleotide metabolic process"/>
    <property type="evidence" value="ECO:0007669"/>
    <property type="project" value="UniProtKB-UniRule"/>
</dbReference>
<keyword evidence="23" id="KW-1185">Reference proteome</keyword>
<dbReference type="EC" id="5.1.99.6" evidence="19"/>
<comment type="catalytic activity">
    <reaction evidence="15 17 19">
        <text>(6S)-NADHX + ADP = AMP + phosphate + NADH + H(+)</text>
        <dbReference type="Rhea" id="RHEA:32223"/>
        <dbReference type="ChEBI" id="CHEBI:15378"/>
        <dbReference type="ChEBI" id="CHEBI:43474"/>
        <dbReference type="ChEBI" id="CHEBI:57945"/>
        <dbReference type="ChEBI" id="CHEBI:64074"/>
        <dbReference type="ChEBI" id="CHEBI:456215"/>
        <dbReference type="ChEBI" id="CHEBI:456216"/>
        <dbReference type="EC" id="4.2.1.136"/>
    </reaction>
</comment>
<dbReference type="HAMAP" id="MF_01965">
    <property type="entry name" value="NADHX_dehydratase"/>
    <property type="match status" value="1"/>
</dbReference>
<evidence type="ECO:0000256" key="13">
    <source>
        <dbReference type="ARBA" id="ARBA00023268"/>
    </source>
</evidence>
<feature type="binding site" evidence="17">
    <location>
        <position position="333"/>
    </location>
    <ligand>
        <name>(6S)-NADPHX</name>
        <dbReference type="ChEBI" id="CHEBI:64076"/>
    </ligand>
</feature>
<gene>
    <name evidence="17" type="primary">nnrD</name>
    <name evidence="18" type="synonym">nnrE</name>
    <name evidence="22" type="ORF">DFP76_104286</name>
</gene>
<evidence type="ECO:0000256" key="3">
    <source>
        <dbReference type="ARBA" id="ARBA00006001"/>
    </source>
</evidence>
<dbReference type="InterPro" id="IPR017953">
    <property type="entry name" value="Carbohydrate_kinase_pred_CS"/>
</dbReference>
<feature type="binding site" evidence="17">
    <location>
        <position position="455"/>
    </location>
    <ligand>
        <name>(6S)-NADPHX</name>
        <dbReference type="ChEBI" id="CHEBI:64076"/>
    </ligand>
</feature>
<evidence type="ECO:0000256" key="4">
    <source>
        <dbReference type="ARBA" id="ARBA00009524"/>
    </source>
</evidence>
<evidence type="ECO:0000256" key="19">
    <source>
        <dbReference type="PIRNR" id="PIRNR017184"/>
    </source>
</evidence>
<feature type="binding site" evidence="18">
    <location>
        <begin position="72"/>
        <end position="76"/>
    </location>
    <ligand>
        <name>(6S)-NADPHX</name>
        <dbReference type="ChEBI" id="CHEBI:64076"/>
    </ligand>
</feature>
<dbReference type="EC" id="4.2.1.136" evidence="19"/>
<dbReference type="NCBIfam" id="TIGR00196">
    <property type="entry name" value="yjeF_cterm"/>
    <property type="match status" value="1"/>
</dbReference>
<dbReference type="GO" id="GO:0052856">
    <property type="term" value="F:NAD(P)HX epimerase activity"/>
    <property type="evidence" value="ECO:0007669"/>
    <property type="project" value="UniProtKB-UniRule"/>
</dbReference>
<comment type="cofactor">
    <cofactor evidence="18 19">
        <name>K(+)</name>
        <dbReference type="ChEBI" id="CHEBI:29103"/>
    </cofactor>
    <text evidence="18 19">Binds 1 potassium ion per subunit.</text>
</comment>
<feature type="binding site" evidence="17">
    <location>
        <position position="267"/>
    </location>
    <ligand>
        <name>(6S)-NADPHX</name>
        <dbReference type="ChEBI" id="CHEBI:64076"/>
    </ligand>
</feature>
<comment type="subunit">
    <text evidence="17">Homotetramer.</text>
</comment>
<dbReference type="PROSITE" id="PS51383">
    <property type="entry name" value="YJEF_C_3"/>
    <property type="match status" value="1"/>
</dbReference>
<feature type="domain" description="YjeF N-terminal" evidence="21">
    <location>
        <begin position="26"/>
        <end position="223"/>
    </location>
</feature>
<dbReference type="GO" id="GO:0052855">
    <property type="term" value="F:ADP-dependent NAD(P)H-hydrate dehydratase activity"/>
    <property type="evidence" value="ECO:0007669"/>
    <property type="project" value="UniProtKB-UniRule"/>
</dbReference>
<feature type="binding site" evidence="18">
    <location>
        <position position="73"/>
    </location>
    <ligand>
        <name>K(+)</name>
        <dbReference type="ChEBI" id="CHEBI:29103"/>
    </ligand>
</feature>
<feature type="domain" description="YjeF C-terminal" evidence="20">
    <location>
        <begin position="233"/>
        <end position="509"/>
    </location>
</feature>
<keyword evidence="10 17" id="KW-0520">NAD</keyword>
<dbReference type="GO" id="GO:0005524">
    <property type="term" value="F:ATP binding"/>
    <property type="evidence" value="ECO:0007669"/>
    <property type="project" value="UniProtKB-UniRule"/>
</dbReference>
<comment type="catalytic activity">
    <reaction evidence="1 18 19">
        <text>(6R)-NADHX = (6S)-NADHX</text>
        <dbReference type="Rhea" id="RHEA:32215"/>
        <dbReference type="ChEBI" id="CHEBI:64074"/>
        <dbReference type="ChEBI" id="CHEBI:64075"/>
        <dbReference type="EC" id="5.1.99.6"/>
    </reaction>
</comment>
<comment type="similarity">
    <text evidence="17">Belongs to the NnrD/CARKD family.</text>
</comment>
<dbReference type="PANTHER" id="PTHR12592">
    <property type="entry name" value="ATP-DEPENDENT (S)-NAD(P)H-HYDRATE DEHYDRATASE FAMILY MEMBER"/>
    <property type="match status" value="1"/>
</dbReference>
<evidence type="ECO:0000313" key="23">
    <source>
        <dbReference type="Proteomes" id="UP000252086"/>
    </source>
</evidence>
<comment type="caution">
    <text evidence="22">The sequence shown here is derived from an EMBL/GenBank/DDBJ whole genome shotgun (WGS) entry which is preliminary data.</text>
</comment>
<dbReference type="CDD" id="cd01171">
    <property type="entry name" value="YXKO-related"/>
    <property type="match status" value="1"/>
</dbReference>
<evidence type="ECO:0000256" key="14">
    <source>
        <dbReference type="ARBA" id="ARBA00025153"/>
    </source>
</evidence>
<comment type="cofactor">
    <cofactor evidence="17">
        <name>Mg(2+)</name>
        <dbReference type="ChEBI" id="CHEBI:18420"/>
    </cofactor>
</comment>
<comment type="catalytic activity">
    <reaction evidence="16 17 19">
        <text>(6S)-NADPHX + ADP = AMP + phosphate + NADPH + H(+)</text>
        <dbReference type="Rhea" id="RHEA:32235"/>
        <dbReference type="ChEBI" id="CHEBI:15378"/>
        <dbReference type="ChEBI" id="CHEBI:43474"/>
        <dbReference type="ChEBI" id="CHEBI:57783"/>
        <dbReference type="ChEBI" id="CHEBI:64076"/>
        <dbReference type="ChEBI" id="CHEBI:456215"/>
        <dbReference type="ChEBI" id="CHEBI:456216"/>
        <dbReference type="EC" id="4.2.1.136"/>
    </reaction>
</comment>
<dbReference type="PROSITE" id="PS51385">
    <property type="entry name" value="YJEF_N"/>
    <property type="match status" value="1"/>
</dbReference>
<dbReference type="AlphaFoldDB" id="A0A366D066"/>
<comment type="catalytic activity">
    <reaction evidence="2 18 19">
        <text>(6R)-NADPHX = (6S)-NADPHX</text>
        <dbReference type="Rhea" id="RHEA:32227"/>
        <dbReference type="ChEBI" id="CHEBI:64076"/>
        <dbReference type="ChEBI" id="CHEBI:64077"/>
        <dbReference type="EC" id="5.1.99.6"/>
    </reaction>
</comment>
<evidence type="ECO:0000259" key="21">
    <source>
        <dbReference type="PROSITE" id="PS51385"/>
    </source>
</evidence>
<dbReference type="Proteomes" id="UP000252086">
    <property type="component" value="Unassembled WGS sequence"/>
</dbReference>
<evidence type="ECO:0000256" key="5">
    <source>
        <dbReference type="ARBA" id="ARBA00022723"/>
    </source>
</evidence>
<feature type="binding site" evidence="17">
    <location>
        <position position="454"/>
    </location>
    <ligand>
        <name>AMP</name>
        <dbReference type="ChEBI" id="CHEBI:456215"/>
    </ligand>
</feature>
<feature type="binding site" evidence="17">
    <location>
        <begin position="425"/>
        <end position="429"/>
    </location>
    <ligand>
        <name>AMP</name>
        <dbReference type="ChEBI" id="CHEBI:456215"/>
    </ligand>
</feature>
<dbReference type="Pfam" id="PF03853">
    <property type="entry name" value="YjeF_N"/>
    <property type="match status" value="1"/>
</dbReference>
<reference evidence="22 23" key="1">
    <citation type="submission" date="2018-06" db="EMBL/GenBank/DDBJ databases">
        <title>Genomic Encyclopedia of Type Strains, Phase III (KMG-III): the genomes of soil and plant-associated and newly described type strains.</title>
        <authorList>
            <person name="Whitman W."/>
        </authorList>
    </citation>
    <scope>NUCLEOTIDE SEQUENCE [LARGE SCALE GENOMIC DNA]</scope>
    <source>
        <strain evidence="22 23">CECT 7732</strain>
    </source>
</reference>
<evidence type="ECO:0000256" key="18">
    <source>
        <dbReference type="HAMAP-Rule" id="MF_01966"/>
    </source>
</evidence>
<evidence type="ECO:0000256" key="8">
    <source>
        <dbReference type="ARBA" id="ARBA00022857"/>
    </source>
</evidence>
<dbReference type="InterPro" id="IPR029056">
    <property type="entry name" value="Ribokinase-like"/>
</dbReference>
<keyword evidence="12 17" id="KW-0456">Lyase</keyword>
<proteinExistence type="inferred from homology"/>
<dbReference type="Gene3D" id="3.40.1190.20">
    <property type="match status" value="1"/>
</dbReference>
<keyword evidence="6 17" id="KW-0547">Nucleotide-binding</keyword>
<feature type="binding site" evidence="18">
    <location>
        <position position="169"/>
    </location>
    <ligand>
        <name>K(+)</name>
        <dbReference type="ChEBI" id="CHEBI:29103"/>
    </ligand>
</feature>
<sequence length="510" mass="54122">MGLVTNSKGLIDMRCDQHVLLTPKQMALADQEAVYLGVPAFDLMAAAGQAVAEAIMAKWTKRPVLVMAGPGNNGGDGFVIAEQLRQHNWPVTLAFMGHLDNMSAEAQAHAKAWKGEWHPLSQTLLNDAKLVVDALFGAGLSRPIEGQVQHMLEAVAQSGLPVCAVDVPSGLDGATGQALGVVAKADLTVTFFRKKPGHLLFPGRTFCGDLLVRGIGIPAKVLTDLRIQTAENHPDLWLSDYPLMKQDGHKFHRGHVLIYGGQWMTGASRLSARAAQRIGAGLVSLAVPESSWPIYAAAMLSVMVKPLAAHQSEHAFQQMLNDSRFNVVVIGPGAGLEGNDKHRVKHAVLETLKCGRACVLDADALTAFSERPKALFEAIHDACILTPHEGEFARLFPHLSEQSGKDKLSRAKQAARESGAIVLLKGADTVIASPDGHAIINTNAPAELATGGAGDVLAGFIAGLVAQGMTPFYATAAAVWLHGEVANEFGVGLIAEDLTDALPNVLQQLK</sequence>
<evidence type="ECO:0000256" key="2">
    <source>
        <dbReference type="ARBA" id="ARBA00000909"/>
    </source>
</evidence>
<evidence type="ECO:0000256" key="10">
    <source>
        <dbReference type="ARBA" id="ARBA00023027"/>
    </source>
</evidence>
<comment type="similarity">
    <text evidence="4 19">In the C-terminal section; belongs to the NnrD/CARKD family.</text>
</comment>
<dbReference type="Pfam" id="PF01256">
    <property type="entry name" value="Carb_kinase"/>
    <property type="match status" value="1"/>
</dbReference>
<comment type="similarity">
    <text evidence="18">Belongs to the NnrE/AIBP family.</text>
</comment>
<evidence type="ECO:0000256" key="17">
    <source>
        <dbReference type="HAMAP-Rule" id="MF_01965"/>
    </source>
</evidence>
<dbReference type="PIRSF" id="PIRSF017184">
    <property type="entry name" value="Nnr"/>
    <property type="match status" value="1"/>
</dbReference>
<keyword evidence="5 18" id="KW-0479">Metal-binding</keyword>
<comment type="function">
    <text evidence="17">Catalyzes the dehydration of the S-form of NAD(P)HX at the expense of ADP, which is converted to AMP. Together with NAD(P)HX epimerase, which catalyzes the epimerization of the S- and R-forms, the enzyme allows the repair of both epimers of NAD(P)HX, a damaged form of NAD(P)H that is a result of enzymatic or heat-dependent hydration.</text>
</comment>
<name>A0A366D066_9GAMM</name>
<keyword evidence="9 18" id="KW-0630">Potassium</keyword>
<comment type="function">
    <text evidence="14 19">Bifunctional enzyme that catalyzes the epimerization of the S- and R-forms of NAD(P)HX and the dehydration of the S-form of NAD(P)HX at the expense of ADP, which is converted to AMP. This allows the repair of both epimers of NAD(P)HX, a damaged form of NAD(P)H that is a result of enzymatic or heat-dependent hydration.</text>
</comment>
<dbReference type="InterPro" id="IPR036652">
    <property type="entry name" value="YjeF_N_dom_sf"/>
</dbReference>
<dbReference type="InterPro" id="IPR030677">
    <property type="entry name" value="Nnr"/>
</dbReference>
<evidence type="ECO:0000313" key="22">
    <source>
        <dbReference type="EMBL" id="RBO83467.1"/>
    </source>
</evidence>
<dbReference type="PANTHER" id="PTHR12592:SF0">
    <property type="entry name" value="ATP-DEPENDENT (S)-NAD(P)H-HYDRATE DEHYDRATASE"/>
    <property type="match status" value="1"/>
</dbReference>
<dbReference type="InterPro" id="IPR000631">
    <property type="entry name" value="CARKD"/>
</dbReference>
<dbReference type="NCBIfam" id="TIGR00197">
    <property type="entry name" value="yjeF_nterm"/>
    <property type="match status" value="1"/>
</dbReference>
<comment type="caution">
    <text evidence="18">Lacks conserved residue(s) required for the propagation of feature annotation.</text>
</comment>
<dbReference type="GO" id="GO:0110051">
    <property type="term" value="P:metabolite repair"/>
    <property type="evidence" value="ECO:0007669"/>
    <property type="project" value="TreeGrafter"/>
</dbReference>
<feature type="binding site" evidence="18">
    <location>
        <position position="133"/>
    </location>
    <ligand>
        <name>K(+)</name>
        <dbReference type="ChEBI" id="CHEBI:29103"/>
    </ligand>
</feature>